<sequence length="489" mass="52644">MNIYNRSVKYSRIFRNDALDAFKDEVEEDFTNLNGEIDTLEGDIAFVDNKVDQPKTVLDFVDTSGVTNGATGTGKLYKKTGSQGLYWLPDATTSEINLVPQTGYYTFPVWAEDNGSLGSDDFDFGFGSSDNPGSGNGVVLAVDCELFAMSLNIDNSSPNMSVRAVKNTDNTNTTYQINTTDRTTFKTFTTPWEFSAGDVINFYAVLGGSSGGNRVCAWFRVPIEGLKGESGQDGERGPTGTPGDFVNVGNYQVATNYNINDVVRYSSITGSGSYVCIQNTSGQVPIDQLYWQPVALDGSVGPTGAGSTIQVYKDDATYDLSTTTLNLKSFELQNTTPGIVDITHFYPKVCKLRTNDTSNVNTSSATDVIWDTIDILDSIYSVTGTNTQIQVSTTGLYEIFGSVVYTGAVSRASVITKVSINGVAQPGEGRQGYLRDNGGHISASSDITNIFNLSQNDLISITVQEDAASGTVTPIAGQSLFIVKQLKPF</sequence>
<protein>
    <submittedName>
        <fullName evidence="1">Uncharacterized protein</fullName>
    </submittedName>
</protein>
<reference evidence="1" key="1">
    <citation type="journal article" date="2020" name="Nature">
        <title>Giant virus diversity and host interactions through global metagenomics.</title>
        <authorList>
            <person name="Schulz F."/>
            <person name="Roux S."/>
            <person name="Paez-Espino D."/>
            <person name="Jungbluth S."/>
            <person name="Walsh D.A."/>
            <person name="Denef V.J."/>
            <person name="McMahon K.D."/>
            <person name="Konstantinidis K.T."/>
            <person name="Eloe-Fadrosh E.A."/>
            <person name="Kyrpides N.C."/>
            <person name="Woyke T."/>
        </authorList>
    </citation>
    <scope>NUCLEOTIDE SEQUENCE</scope>
    <source>
        <strain evidence="1">GVMAG-M-3300021343-4</strain>
    </source>
</reference>
<organism evidence="1">
    <name type="scientific">viral metagenome</name>
    <dbReference type="NCBI Taxonomy" id="1070528"/>
    <lineage>
        <taxon>unclassified sequences</taxon>
        <taxon>metagenomes</taxon>
        <taxon>organismal metagenomes</taxon>
    </lineage>
</organism>
<name>A0A6C0CJI5_9ZZZZ</name>
<evidence type="ECO:0000313" key="1">
    <source>
        <dbReference type="EMBL" id="QHT04631.1"/>
    </source>
</evidence>
<proteinExistence type="predicted"/>
<accession>A0A6C0CJI5</accession>
<dbReference type="AlphaFoldDB" id="A0A6C0CJI5"/>
<dbReference type="InterPro" id="IPR008983">
    <property type="entry name" value="Tumour_necrosis_fac-like_dom"/>
</dbReference>
<dbReference type="SUPFAM" id="SSF49842">
    <property type="entry name" value="TNF-like"/>
    <property type="match status" value="1"/>
</dbReference>
<dbReference type="EMBL" id="MN739435">
    <property type="protein sequence ID" value="QHT04631.1"/>
    <property type="molecule type" value="Genomic_DNA"/>
</dbReference>